<dbReference type="InterPro" id="IPR011322">
    <property type="entry name" value="N-reg_PII-like_a/b"/>
</dbReference>
<dbReference type="InterPro" id="IPR004323">
    <property type="entry name" value="Ion_tolerance_CutA"/>
</dbReference>
<dbReference type="RefSeq" id="WP_378535595.1">
    <property type="nucleotide sequence ID" value="NZ_JBHSBH010000012.1"/>
</dbReference>
<dbReference type="EMBL" id="JBHSBH010000012">
    <property type="protein sequence ID" value="MFC3998081.1"/>
    <property type="molecule type" value="Genomic_DNA"/>
</dbReference>
<dbReference type="Pfam" id="PF03091">
    <property type="entry name" value="CutA1"/>
    <property type="match status" value="1"/>
</dbReference>
<protein>
    <submittedName>
        <fullName evidence="2">Divalent-cation tolerance protein CutA</fullName>
    </submittedName>
</protein>
<sequence>MADPGGPAARVRVETTTDGRAAAEAIARSVVDRRLAACAQVSGPITSFYRWEGAVQADEEWTVVMKTAGDRLADLVAHVRDLHSYDVPEIIAVPVVGGDPDYLAWLADETRPAG</sequence>
<comment type="caution">
    <text evidence="2">The sequence shown here is derived from an EMBL/GenBank/DDBJ whole genome shotgun (WGS) entry which is preliminary data.</text>
</comment>
<keyword evidence="3" id="KW-1185">Reference proteome</keyword>
<dbReference type="InterPro" id="IPR015867">
    <property type="entry name" value="N-reg_PII/ATP_PRibTrfase_C"/>
</dbReference>
<name>A0ABV8FT46_9ACTN</name>
<reference evidence="3" key="1">
    <citation type="journal article" date="2019" name="Int. J. Syst. Evol. Microbiol.">
        <title>The Global Catalogue of Microorganisms (GCM) 10K type strain sequencing project: providing services to taxonomists for standard genome sequencing and annotation.</title>
        <authorList>
            <consortium name="The Broad Institute Genomics Platform"/>
            <consortium name="The Broad Institute Genome Sequencing Center for Infectious Disease"/>
            <person name="Wu L."/>
            <person name="Ma J."/>
        </authorList>
    </citation>
    <scope>NUCLEOTIDE SEQUENCE [LARGE SCALE GENOMIC DNA]</scope>
    <source>
        <strain evidence="3">TBRC 1826</strain>
    </source>
</reference>
<dbReference type="Proteomes" id="UP001595847">
    <property type="component" value="Unassembled WGS sequence"/>
</dbReference>
<dbReference type="PANTHER" id="PTHR23419:SF8">
    <property type="entry name" value="FI09726P"/>
    <property type="match status" value="1"/>
</dbReference>
<accession>A0ABV8FT46</accession>
<proteinExistence type="inferred from homology"/>
<evidence type="ECO:0000313" key="3">
    <source>
        <dbReference type="Proteomes" id="UP001595847"/>
    </source>
</evidence>
<dbReference type="SUPFAM" id="SSF54913">
    <property type="entry name" value="GlnB-like"/>
    <property type="match status" value="1"/>
</dbReference>
<organism evidence="2 3">
    <name type="scientific">Nocardiopsis sediminis</name>
    <dbReference type="NCBI Taxonomy" id="1778267"/>
    <lineage>
        <taxon>Bacteria</taxon>
        <taxon>Bacillati</taxon>
        <taxon>Actinomycetota</taxon>
        <taxon>Actinomycetes</taxon>
        <taxon>Streptosporangiales</taxon>
        <taxon>Nocardiopsidaceae</taxon>
        <taxon>Nocardiopsis</taxon>
    </lineage>
</organism>
<dbReference type="Gene3D" id="3.30.70.120">
    <property type="match status" value="1"/>
</dbReference>
<evidence type="ECO:0000256" key="1">
    <source>
        <dbReference type="ARBA" id="ARBA00010169"/>
    </source>
</evidence>
<gene>
    <name evidence="2" type="primary">cutA</name>
    <name evidence="2" type="ORF">ACFOVU_19280</name>
</gene>
<evidence type="ECO:0000313" key="2">
    <source>
        <dbReference type="EMBL" id="MFC3998081.1"/>
    </source>
</evidence>
<comment type="similarity">
    <text evidence="1">Belongs to the CutA family.</text>
</comment>
<dbReference type="PANTHER" id="PTHR23419">
    <property type="entry name" value="DIVALENT CATION TOLERANCE CUTA-RELATED"/>
    <property type="match status" value="1"/>
</dbReference>